<accession>A0A9D1K9W5</accession>
<dbReference type="Gene3D" id="3.40.718.10">
    <property type="entry name" value="Isopropylmalate Dehydrogenase"/>
    <property type="match status" value="1"/>
</dbReference>
<keyword evidence="11" id="KW-0012">Acyltransferase</keyword>
<dbReference type="GO" id="GO:0008654">
    <property type="term" value="P:phospholipid biosynthetic process"/>
    <property type="evidence" value="ECO:0007669"/>
    <property type="project" value="UniProtKB-KW"/>
</dbReference>
<dbReference type="GO" id="GO:0006633">
    <property type="term" value="P:fatty acid biosynthetic process"/>
    <property type="evidence" value="ECO:0007669"/>
    <property type="project" value="UniProtKB-UniRule"/>
</dbReference>
<keyword evidence="5 10" id="KW-0443">Lipid metabolism</keyword>
<dbReference type="AlphaFoldDB" id="A0A9D1K9W5"/>
<dbReference type="SUPFAM" id="SSF53659">
    <property type="entry name" value="Isocitrate/Isopropylmalate dehydrogenase-like"/>
    <property type="match status" value="1"/>
</dbReference>
<dbReference type="InterPro" id="IPR012281">
    <property type="entry name" value="Phospholipid_synth_PlsX-like"/>
</dbReference>
<comment type="subcellular location">
    <subcellularLocation>
        <location evidence="10">Cytoplasm</location>
    </subcellularLocation>
    <text evidence="10">Associated with the membrane possibly through PlsY.</text>
</comment>
<comment type="subunit">
    <text evidence="9 10">Homodimer. Probably interacts with PlsY.</text>
</comment>
<proteinExistence type="inferred from homology"/>
<dbReference type="GO" id="GO:0005737">
    <property type="term" value="C:cytoplasm"/>
    <property type="evidence" value="ECO:0007669"/>
    <property type="project" value="UniProtKB-SubCell"/>
</dbReference>
<reference evidence="11" key="2">
    <citation type="journal article" date="2021" name="PeerJ">
        <title>Extensive microbial diversity within the chicken gut microbiome revealed by metagenomics and culture.</title>
        <authorList>
            <person name="Gilroy R."/>
            <person name="Ravi A."/>
            <person name="Getino M."/>
            <person name="Pursley I."/>
            <person name="Horton D.L."/>
            <person name="Alikhan N.F."/>
            <person name="Baker D."/>
            <person name="Gharbi K."/>
            <person name="Hall N."/>
            <person name="Watson M."/>
            <person name="Adriaenssens E.M."/>
            <person name="Foster-Nyarko E."/>
            <person name="Jarju S."/>
            <person name="Secka A."/>
            <person name="Antonio M."/>
            <person name="Oren A."/>
            <person name="Chaudhuri R.R."/>
            <person name="La Ragione R."/>
            <person name="Hildebrand F."/>
            <person name="Pallen M.J."/>
        </authorList>
    </citation>
    <scope>NUCLEOTIDE SEQUENCE</scope>
    <source>
        <strain evidence="11">ChiHecec3B27-6122</strain>
    </source>
</reference>
<dbReference type="PANTHER" id="PTHR30100">
    <property type="entry name" value="FATTY ACID/PHOSPHOLIPID SYNTHESIS PROTEIN PLSX"/>
    <property type="match status" value="1"/>
</dbReference>
<comment type="catalytic activity">
    <reaction evidence="1 10">
        <text>a fatty acyl-[ACP] + phosphate = an acyl phosphate + holo-[ACP]</text>
        <dbReference type="Rhea" id="RHEA:42292"/>
        <dbReference type="Rhea" id="RHEA-COMP:9685"/>
        <dbReference type="Rhea" id="RHEA-COMP:14125"/>
        <dbReference type="ChEBI" id="CHEBI:43474"/>
        <dbReference type="ChEBI" id="CHEBI:59918"/>
        <dbReference type="ChEBI" id="CHEBI:64479"/>
        <dbReference type="ChEBI" id="CHEBI:138651"/>
        <dbReference type="EC" id="2.3.1.274"/>
    </reaction>
</comment>
<dbReference type="EC" id="2.3.1.274" evidence="8 10"/>
<sequence length="337" mass="35603">MRVIIDAMGGDNAPQAPVLGAVRAKKELGVDVTLVGRREEIARYLGAEQGIDIVDAREVVTMEDDPSTATRRKKDSSMAVALTMLKEGKGDAVISAGSTGALLTGATLTVKRIRGIRRAALAPVIPNGGKGVMLIDCGANVECTSEYLLQFAFMGSFYMKNIMGIPNPKVGLLNNGTEESKGGELQKQSYSLLKKASDEGRINFIGNVEGSAALTGAVDVLVTDGFTGNILLKGSEGMIKFLMGQLKGVFLSSTKNKLAALALKGDFAKLKDMMDVNKVGGTAMLGISKPVIKAHGSSNDEAVFSAIRQAVRFAQAGVIEEIEKNIEYMRLTAGEAQ</sequence>
<evidence type="ECO:0000256" key="3">
    <source>
        <dbReference type="ARBA" id="ARBA00022516"/>
    </source>
</evidence>
<evidence type="ECO:0000313" key="12">
    <source>
        <dbReference type="Proteomes" id="UP000886876"/>
    </source>
</evidence>
<comment type="caution">
    <text evidence="11">The sequence shown here is derived from an EMBL/GenBank/DDBJ whole genome shotgun (WGS) entry which is preliminary data.</text>
</comment>
<dbReference type="Proteomes" id="UP000886876">
    <property type="component" value="Unassembled WGS sequence"/>
</dbReference>
<protein>
    <recommendedName>
        <fullName evidence="8 10">Phosphate acyltransferase</fullName>
        <ecNumber evidence="8 10">2.3.1.274</ecNumber>
    </recommendedName>
    <alternativeName>
        <fullName evidence="10">Acyl-ACP phosphotransacylase</fullName>
    </alternativeName>
    <alternativeName>
        <fullName evidence="10">Acyl-[acyl-carrier-protein]--phosphate acyltransferase</fullName>
    </alternativeName>
    <alternativeName>
        <fullName evidence="10">Phosphate-acyl-ACP acyltransferase</fullName>
    </alternativeName>
</protein>
<dbReference type="GO" id="GO:0043811">
    <property type="term" value="F:phosphate:acyl-[acyl carrier protein] acyltransferase activity"/>
    <property type="evidence" value="ECO:0007669"/>
    <property type="project" value="UniProtKB-UniRule"/>
</dbReference>
<keyword evidence="4 10" id="KW-0808">Transferase</keyword>
<evidence type="ECO:0000256" key="9">
    <source>
        <dbReference type="ARBA" id="ARBA00046608"/>
    </source>
</evidence>
<evidence type="ECO:0000256" key="1">
    <source>
        <dbReference type="ARBA" id="ARBA00001232"/>
    </source>
</evidence>
<dbReference type="Pfam" id="PF02504">
    <property type="entry name" value="FA_synthesis"/>
    <property type="match status" value="1"/>
</dbReference>
<comment type="similarity">
    <text evidence="10">Belongs to the PlsX family.</text>
</comment>
<name>A0A9D1K9W5_9FIRM</name>
<dbReference type="HAMAP" id="MF_00019">
    <property type="entry name" value="PlsX"/>
    <property type="match status" value="1"/>
</dbReference>
<dbReference type="PIRSF" id="PIRSF002465">
    <property type="entry name" value="Phsphlp_syn_PlsX"/>
    <property type="match status" value="1"/>
</dbReference>
<reference evidence="11" key="1">
    <citation type="submission" date="2020-10" db="EMBL/GenBank/DDBJ databases">
        <authorList>
            <person name="Gilroy R."/>
        </authorList>
    </citation>
    <scope>NUCLEOTIDE SEQUENCE</scope>
    <source>
        <strain evidence="11">ChiHecec3B27-6122</strain>
    </source>
</reference>
<keyword evidence="2 10" id="KW-0963">Cytoplasm</keyword>
<dbReference type="EMBL" id="DVJS01000168">
    <property type="protein sequence ID" value="HIS97647.1"/>
    <property type="molecule type" value="Genomic_DNA"/>
</dbReference>
<keyword evidence="7 10" id="KW-1208">Phospholipid metabolism</keyword>
<evidence type="ECO:0000256" key="4">
    <source>
        <dbReference type="ARBA" id="ARBA00022679"/>
    </source>
</evidence>
<evidence type="ECO:0000256" key="10">
    <source>
        <dbReference type="HAMAP-Rule" id="MF_00019"/>
    </source>
</evidence>
<evidence type="ECO:0000256" key="7">
    <source>
        <dbReference type="ARBA" id="ARBA00023264"/>
    </source>
</evidence>
<dbReference type="NCBIfam" id="TIGR00182">
    <property type="entry name" value="plsX"/>
    <property type="match status" value="1"/>
</dbReference>
<organism evidence="11 12">
    <name type="scientific">Candidatus Scatomorpha pullistercoris</name>
    <dbReference type="NCBI Taxonomy" id="2840929"/>
    <lineage>
        <taxon>Bacteria</taxon>
        <taxon>Bacillati</taxon>
        <taxon>Bacillota</taxon>
        <taxon>Clostridia</taxon>
        <taxon>Eubacteriales</taxon>
        <taxon>Candidatus Scatomorpha</taxon>
    </lineage>
</organism>
<evidence type="ECO:0000313" key="11">
    <source>
        <dbReference type="EMBL" id="HIS97647.1"/>
    </source>
</evidence>
<keyword evidence="3 10" id="KW-0444">Lipid biosynthesis</keyword>
<evidence type="ECO:0000256" key="6">
    <source>
        <dbReference type="ARBA" id="ARBA00023209"/>
    </source>
</evidence>
<comment type="function">
    <text evidence="10">Catalyzes the reversible formation of acyl-phosphate (acyl-PO(4)) from acyl-[acyl-carrier-protein] (acyl-ACP). This enzyme utilizes acyl-ACP as fatty acyl donor, but not acyl-CoA.</text>
</comment>
<keyword evidence="6 10" id="KW-0594">Phospholipid biosynthesis</keyword>
<gene>
    <name evidence="10 11" type="primary">plsX</name>
    <name evidence="11" type="ORF">IAD42_06705</name>
</gene>
<evidence type="ECO:0000256" key="5">
    <source>
        <dbReference type="ARBA" id="ARBA00023098"/>
    </source>
</evidence>
<evidence type="ECO:0000256" key="8">
    <source>
        <dbReference type="ARBA" id="ARBA00024069"/>
    </source>
</evidence>
<comment type="pathway">
    <text evidence="10">Lipid metabolism; phospholipid metabolism.</text>
</comment>
<dbReference type="PANTHER" id="PTHR30100:SF1">
    <property type="entry name" value="PHOSPHATE ACYLTRANSFERASE"/>
    <property type="match status" value="1"/>
</dbReference>
<dbReference type="InterPro" id="IPR003664">
    <property type="entry name" value="FA_synthesis"/>
</dbReference>
<evidence type="ECO:0000256" key="2">
    <source>
        <dbReference type="ARBA" id="ARBA00022490"/>
    </source>
</evidence>